<dbReference type="RefSeq" id="WP_028859279.1">
    <property type="nucleotide sequence ID" value="NZ_CAJHAQ010000001.1"/>
</dbReference>
<feature type="domain" description="EngC GTPase" evidence="4">
    <location>
        <begin position="134"/>
        <end position="322"/>
    </location>
</feature>
<dbReference type="PANTHER" id="PTHR32120:SF11">
    <property type="entry name" value="SMALL RIBOSOMAL SUBUNIT BIOGENESIS GTPASE RSGA 1, MITOCHONDRIAL-RELATED"/>
    <property type="match status" value="1"/>
</dbReference>
<dbReference type="GO" id="GO:0046872">
    <property type="term" value="F:metal ion binding"/>
    <property type="evidence" value="ECO:0007669"/>
    <property type="project" value="UniProtKB-KW"/>
</dbReference>
<keyword evidence="3" id="KW-0690">Ribosome biogenesis</keyword>
<dbReference type="EMBL" id="UGVC01000001">
    <property type="protein sequence ID" value="SUD91225.1"/>
    <property type="molecule type" value="Genomic_DNA"/>
</dbReference>
<feature type="binding site" evidence="3">
    <location>
        <begin position="262"/>
        <end position="270"/>
    </location>
    <ligand>
        <name>GTP</name>
        <dbReference type="ChEBI" id="CHEBI:37565"/>
    </ligand>
</feature>
<evidence type="ECO:0000259" key="5">
    <source>
        <dbReference type="PROSITE" id="PS51721"/>
    </source>
</evidence>
<dbReference type="InterPro" id="IPR010914">
    <property type="entry name" value="RsgA_GTPase_dom"/>
</dbReference>
<dbReference type="Gene3D" id="3.40.50.300">
    <property type="entry name" value="P-loop containing nucleotide triphosphate hydrolases"/>
    <property type="match status" value="1"/>
</dbReference>
<keyword evidence="2 3" id="KW-0342">GTP-binding</keyword>
<evidence type="ECO:0000313" key="7">
    <source>
        <dbReference type="Proteomes" id="UP000254123"/>
    </source>
</evidence>
<dbReference type="InterPro" id="IPR030378">
    <property type="entry name" value="G_CP_dom"/>
</dbReference>
<sequence length="393" mass="43381">MALIRQRKLTKQQLRRIDKQQAQQQESIDGSLMDGVVMAHYGKQLEVQVTSLPAIIPNPPVVDEGEPEPFWQAIELGDIWRCHVRTNLPMLATGDKVRWVADPNTGFGRIESVQPRTSLVSRPDRYHKLKPVAANVDILAIVFAPLPAAAPNLIDRYLVVCHHADVKPLLVLNKADLLAIEDYAFTKNLLSEYQSLGYETVLTAAPCPENILLNPSQISSKSSQEAAAKTKLTDIEPLQQQAELGLTDLQQKIKDKLVIFAGQSGVGKSTLVNALLPNSDQSVNVISTNSKLGQHTTTTSRLLPFNPEDLTQGGIVDTPGIREYGIWHLTPYDIIAGFVELYPLAGDCQFRDCKHTHNSKGCALWQAVAEGKVMQRRVESLVTLQAEADTPTY</sequence>
<keyword evidence="3" id="KW-0694">RNA-binding</keyword>
<evidence type="ECO:0000313" key="6">
    <source>
        <dbReference type="EMBL" id="SUD91225.1"/>
    </source>
</evidence>
<comment type="cofactor">
    <cofactor evidence="3">
        <name>Zn(2+)</name>
        <dbReference type="ChEBI" id="CHEBI:29105"/>
    </cofactor>
    <text evidence="3">Binds 1 zinc ion per subunit.</text>
</comment>
<dbReference type="Gene3D" id="2.40.50.140">
    <property type="entry name" value="Nucleic acid-binding proteins"/>
    <property type="match status" value="1"/>
</dbReference>
<keyword evidence="1 3" id="KW-0547">Nucleotide-binding</keyword>
<feature type="domain" description="CP-type G" evidence="5">
    <location>
        <begin position="126"/>
        <end position="324"/>
    </location>
</feature>
<keyword evidence="7" id="KW-1185">Reference proteome</keyword>
<feature type="binding site" evidence="3">
    <location>
        <begin position="173"/>
        <end position="176"/>
    </location>
    <ligand>
        <name>GTP</name>
        <dbReference type="ChEBI" id="CHEBI:37565"/>
    </ligand>
</feature>
<keyword evidence="3" id="KW-0862">Zinc</keyword>
<evidence type="ECO:0000256" key="1">
    <source>
        <dbReference type="ARBA" id="ARBA00022741"/>
    </source>
</evidence>
<accession>A0A379LM99</accession>
<comment type="similarity">
    <text evidence="3">Belongs to the TRAFAC class YlqF/YawG GTPase family. RsgA subfamily.</text>
</comment>
<evidence type="ECO:0000256" key="3">
    <source>
        <dbReference type="HAMAP-Rule" id="MF_01820"/>
    </source>
</evidence>
<keyword evidence="3" id="KW-0479">Metal-binding</keyword>
<dbReference type="Gene3D" id="1.10.40.50">
    <property type="entry name" value="Probable gtpase engc, domain 3"/>
    <property type="match status" value="1"/>
</dbReference>
<reference evidence="6 7" key="1">
    <citation type="submission" date="2018-06" db="EMBL/GenBank/DDBJ databases">
        <authorList>
            <consortium name="Pathogen Informatics"/>
            <person name="Doyle S."/>
        </authorList>
    </citation>
    <scope>NUCLEOTIDE SEQUENCE [LARGE SCALE GENOMIC DNA]</scope>
    <source>
        <strain evidence="6 7">NCTC10526</strain>
    </source>
</reference>
<dbReference type="InterPro" id="IPR027417">
    <property type="entry name" value="P-loop_NTPase"/>
</dbReference>
<dbReference type="PROSITE" id="PS50936">
    <property type="entry name" value="ENGC_GTPASE"/>
    <property type="match status" value="1"/>
</dbReference>
<dbReference type="GO" id="GO:0005525">
    <property type="term" value="F:GTP binding"/>
    <property type="evidence" value="ECO:0007669"/>
    <property type="project" value="UniProtKB-UniRule"/>
</dbReference>
<feature type="binding site" evidence="3">
    <location>
        <position position="348"/>
    </location>
    <ligand>
        <name>Zn(2+)</name>
        <dbReference type="ChEBI" id="CHEBI:29105"/>
    </ligand>
</feature>
<dbReference type="SUPFAM" id="SSF52540">
    <property type="entry name" value="P-loop containing nucleoside triphosphate hydrolases"/>
    <property type="match status" value="1"/>
</dbReference>
<dbReference type="Pfam" id="PF03193">
    <property type="entry name" value="RsgA_GTPase"/>
    <property type="match status" value="2"/>
</dbReference>
<organism evidence="6 7">
    <name type="scientific">Psychrobacter phenylpyruvicus</name>
    <dbReference type="NCBI Taxonomy" id="29432"/>
    <lineage>
        <taxon>Bacteria</taxon>
        <taxon>Pseudomonadati</taxon>
        <taxon>Pseudomonadota</taxon>
        <taxon>Gammaproteobacteria</taxon>
        <taxon>Moraxellales</taxon>
        <taxon>Moraxellaceae</taxon>
        <taxon>Psychrobacter</taxon>
    </lineage>
</organism>
<evidence type="ECO:0000259" key="4">
    <source>
        <dbReference type="PROSITE" id="PS50936"/>
    </source>
</evidence>
<dbReference type="InterPro" id="IPR004881">
    <property type="entry name" value="Ribosome_biogen_GTPase_RsgA"/>
</dbReference>
<dbReference type="GO" id="GO:0019843">
    <property type="term" value="F:rRNA binding"/>
    <property type="evidence" value="ECO:0007669"/>
    <property type="project" value="UniProtKB-KW"/>
</dbReference>
<dbReference type="EC" id="3.6.1.-" evidence="3"/>
<protein>
    <recommendedName>
        <fullName evidence="3">Small ribosomal subunit biogenesis GTPase RsgA</fullName>
        <ecNumber evidence="3">3.6.1.-</ecNumber>
    </recommendedName>
</protein>
<dbReference type="AlphaFoldDB" id="A0A379LM99"/>
<feature type="binding site" evidence="3">
    <location>
        <position position="362"/>
    </location>
    <ligand>
        <name>Zn(2+)</name>
        <dbReference type="ChEBI" id="CHEBI:29105"/>
    </ligand>
</feature>
<dbReference type="GO" id="GO:0042274">
    <property type="term" value="P:ribosomal small subunit biogenesis"/>
    <property type="evidence" value="ECO:0007669"/>
    <property type="project" value="UniProtKB-UniRule"/>
</dbReference>
<evidence type="ECO:0000256" key="2">
    <source>
        <dbReference type="ARBA" id="ARBA00023134"/>
    </source>
</evidence>
<comment type="subunit">
    <text evidence="3">Monomer. Associates with 30S ribosomal subunit, binds 16S rRNA.</text>
</comment>
<dbReference type="GO" id="GO:0005737">
    <property type="term" value="C:cytoplasm"/>
    <property type="evidence" value="ECO:0007669"/>
    <property type="project" value="UniProtKB-SubCell"/>
</dbReference>
<dbReference type="PANTHER" id="PTHR32120">
    <property type="entry name" value="SMALL RIBOSOMAL SUBUNIT BIOGENESIS GTPASE RSGA"/>
    <property type="match status" value="1"/>
</dbReference>
<proteinExistence type="inferred from homology"/>
<dbReference type="GO" id="GO:0003924">
    <property type="term" value="F:GTPase activity"/>
    <property type="evidence" value="ECO:0007669"/>
    <property type="project" value="UniProtKB-UniRule"/>
</dbReference>
<dbReference type="HAMAP" id="MF_01820">
    <property type="entry name" value="GTPase_RsgA"/>
    <property type="match status" value="1"/>
</dbReference>
<dbReference type="PROSITE" id="PS51721">
    <property type="entry name" value="G_CP"/>
    <property type="match status" value="1"/>
</dbReference>
<dbReference type="NCBIfam" id="TIGR00157">
    <property type="entry name" value="ribosome small subunit-dependent GTPase A"/>
    <property type="match status" value="1"/>
</dbReference>
<keyword evidence="3 6" id="KW-0378">Hydrolase</keyword>
<name>A0A379LM99_9GAMM</name>
<comment type="subcellular location">
    <subcellularLocation>
        <location evidence="3">Cytoplasm</location>
    </subcellularLocation>
</comment>
<dbReference type="Proteomes" id="UP000254123">
    <property type="component" value="Unassembled WGS sequence"/>
</dbReference>
<dbReference type="CDD" id="cd01854">
    <property type="entry name" value="YjeQ_EngC"/>
    <property type="match status" value="1"/>
</dbReference>
<dbReference type="InterPro" id="IPR012340">
    <property type="entry name" value="NA-bd_OB-fold"/>
</dbReference>
<keyword evidence="3" id="KW-0963">Cytoplasm</keyword>
<dbReference type="STRING" id="1123034.GCA_000685805_01784"/>
<comment type="function">
    <text evidence="3">One of several proteins that assist in the late maturation steps of the functional core of the 30S ribosomal subunit. Helps release RbfA from mature subunits. May play a role in the assembly of ribosomal proteins into the subunit. Circularly permuted GTPase that catalyzes slow GTP hydrolysis, GTPase activity is stimulated by the 30S ribosomal subunit.</text>
</comment>
<keyword evidence="3" id="KW-0699">rRNA-binding</keyword>
<gene>
    <name evidence="3 6" type="primary">rsgA</name>
    <name evidence="6" type="ORF">NCTC10526_01573</name>
</gene>
<feature type="binding site" evidence="3">
    <location>
        <position position="355"/>
    </location>
    <ligand>
        <name>Zn(2+)</name>
        <dbReference type="ChEBI" id="CHEBI:29105"/>
    </ligand>
</feature>
<feature type="binding site" evidence="3">
    <location>
        <position position="353"/>
    </location>
    <ligand>
        <name>Zn(2+)</name>
        <dbReference type="ChEBI" id="CHEBI:29105"/>
    </ligand>
</feature>